<keyword evidence="2" id="KW-1185">Reference proteome</keyword>
<dbReference type="SUPFAM" id="SSF82171">
    <property type="entry name" value="DPP6 N-terminal domain-like"/>
    <property type="match status" value="1"/>
</dbReference>
<dbReference type="STRING" id="84698.SAMN04488528_10198"/>
<organism evidence="1 2">
    <name type="scientific">Clostridium frigidicarnis</name>
    <dbReference type="NCBI Taxonomy" id="84698"/>
    <lineage>
        <taxon>Bacteria</taxon>
        <taxon>Bacillati</taxon>
        <taxon>Bacillota</taxon>
        <taxon>Clostridia</taxon>
        <taxon>Eubacteriales</taxon>
        <taxon>Clostridiaceae</taxon>
        <taxon>Clostridium</taxon>
    </lineage>
</organism>
<sequence>MKNRLKVIVLWVLLALIVQFSGLFYANNYLFSNNINDVKMEKVDVNENENDKPQADISLPADLNMFKTSYNGKYISYVENKEIKIINTETGNVQKTSFTEHSYYQWISDRNRMLIGLKQGDQVELSYYDIDKDVKEKIKDIEIDGNGKVTDIKAAPLTQVTYVKVTNGSKNYIYRLNIMNELTKAKLKTSKVGDISLCKREDKLLYEDLNSNNIAISGSETTLKAGEGINKLLSVDIDDNAYIASVDKNGIVKTLVYGPVKEPKSFKKLEVPANTNYKNIHVTNNGNVYVNENLKGILRDVKNNKEVSYQGKILSVYENGITSISGGKLVKTKIQP</sequence>
<dbReference type="AlphaFoldDB" id="A0A1I0ZA22"/>
<dbReference type="Proteomes" id="UP000198619">
    <property type="component" value="Unassembled WGS sequence"/>
</dbReference>
<evidence type="ECO:0000313" key="1">
    <source>
        <dbReference type="EMBL" id="SFB22599.1"/>
    </source>
</evidence>
<dbReference type="EMBL" id="FOKI01000019">
    <property type="protein sequence ID" value="SFB22599.1"/>
    <property type="molecule type" value="Genomic_DNA"/>
</dbReference>
<proteinExistence type="predicted"/>
<dbReference type="RefSeq" id="WP_090041746.1">
    <property type="nucleotide sequence ID" value="NZ_FOKI01000019.1"/>
</dbReference>
<accession>A0A1I0ZA22</accession>
<evidence type="ECO:0000313" key="2">
    <source>
        <dbReference type="Proteomes" id="UP000198619"/>
    </source>
</evidence>
<name>A0A1I0ZA22_9CLOT</name>
<reference evidence="1 2" key="1">
    <citation type="submission" date="2016-10" db="EMBL/GenBank/DDBJ databases">
        <authorList>
            <person name="de Groot N.N."/>
        </authorList>
    </citation>
    <scope>NUCLEOTIDE SEQUENCE [LARGE SCALE GENOMIC DNA]</scope>
    <source>
        <strain evidence="1 2">DSM 12271</strain>
    </source>
</reference>
<gene>
    <name evidence="1" type="ORF">SAMN04488528_10198</name>
</gene>
<dbReference type="OrthoDB" id="1630871at2"/>
<protein>
    <submittedName>
        <fullName evidence="1">Uncharacterized protein</fullName>
    </submittedName>
</protein>